<feature type="region of interest" description="Disordered" evidence="1">
    <location>
        <begin position="309"/>
        <end position="350"/>
    </location>
</feature>
<accession>A0A2S8GCR1</accession>
<name>A0A2S8GCR1_9BACT</name>
<evidence type="ECO:0000313" key="3">
    <source>
        <dbReference type="Proteomes" id="UP000237819"/>
    </source>
</evidence>
<evidence type="ECO:0000256" key="1">
    <source>
        <dbReference type="SAM" id="MobiDB-lite"/>
    </source>
</evidence>
<comment type="caution">
    <text evidence="2">The sequence shown here is derived from an EMBL/GenBank/DDBJ whole genome shotgun (WGS) entry which is preliminary data.</text>
</comment>
<sequence>MLTNGNAMQGRITHEGEYYVLAINDNSVIRMPAARVAFACKSMEEAYLRQRARVGTATLRDHIELANWCLGLDLWEEATYHHTIAMRSGPNDPAVIRLDRRYQVKQEERSTPPELRRVEFTQPVPPSVPELVEDPVAPEASVSPQLMQYYASTIQPIMLNGCSVSACHSQTAENGFHLVQFENIRSIPRRLTIKNMNSALPFIDFADPGHSKLLIKSATPHGEGAGPSLSREQISAIQAWVYGVSREQDPVGRKQVANVMPVSFDAPATSQAEELPVAFKGLTPPAKPATNPFFSDGGANVGASGIARPIRSMPQKGAPIPEPPKVRDEFDPELFNRQHHPNRQVQLFPE</sequence>
<evidence type="ECO:0000313" key="2">
    <source>
        <dbReference type="EMBL" id="PQO42248.1"/>
    </source>
</evidence>
<dbReference type="OrthoDB" id="251278at2"/>
<gene>
    <name evidence="2" type="ORF">C5Y93_28290</name>
</gene>
<reference evidence="2 3" key="1">
    <citation type="submission" date="2018-02" db="EMBL/GenBank/DDBJ databases">
        <title>Comparative genomes isolates from brazilian mangrove.</title>
        <authorList>
            <person name="Araujo J.E."/>
            <person name="Taketani R.G."/>
            <person name="Silva M.C.P."/>
            <person name="Loureco M.V."/>
            <person name="Andreote F.D."/>
        </authorList>
    </citation>
    <scope>NUCLEOTIDE SEQUENCE [LARGE SCALE GENOMIC DNA]</scope>
    <source>
        <strain evidence="2 3">Nap-Phe MGV</strain>
    </source>
</reference>
<organism evidence="2 3">
    <name type="scientific">Blastopirellula marina</name>
    <dbReference type="NCBI Taxonomy" id="124"/>
    <lineage>
        <taxon>Bacteria</taxon>
        <taxon>Pseudomonadati</taxon>
        <taxon>Planctomycetota</taxon>
        <taxon>Planctomycetia</taxon>
        <taxon>Pirellulales</taxon>
        <taxon>Pirellulaceae</taxon>
        <taxon>Blastopirellula</taxon>
    </lineage>
</organism>
<proteinExistence type="predicted"/>
<dbReference type="Proteomes" id="UP000237819">
    <property type="component" value="Unassembled WGS sequence"/>
</dbReference>
<dbReference type="EMBL" id="PUHZ01000025">
    <property type="protein sequence ID" value="PQO42248.1"/>
    <property type="molecule type" value="Genomic_DNA"/>
</dbReference>
<protein>
    <submittedName>
        <fullName evidence="2">Uncharacterized protein</fullName>
    </submittedName>
</protein>
<dbReference type="RefSeq" id="WP_105338829.1">
    <property type="nucleotide sequence ID" value="NZ_PUHZ01000025.1"/>
</dbReference>
<dbReference type="AlphaFoldDB" id="A0A2S8GCR1"/>